<reference evidence="2 3" key="1">
    <citation type="journal article" date="2013" name="Genome Biol.">
        <title>Genome of Acanthamoeba castellanii highlights extensive lateral gene transfer and early evolution of tyrosine kinase signaling.</title>
        <authorList>
            <person name="Clarke M."/>
            <person name="Lohan A.J."/>
            <person name="Liu B."/>
            <person name="Lagkouvardos I."/>
            <person name="Roy S."/>
            <person name="Zafar N."/>
            <person name="Bertelli C."/>
            <person name="Schilde C."/>
            <person name="Kianianmomeni A."/>
            <person name="Burglin T.R."/>
            <person name="Frech C."/>
            <person name="Turcotte B."/>
            <person name="Kopec K.O."/>
            <person name="Synnott J.M."/>
            <person name="Choo C."/>
            <person name="Paponov I."/>
            <person name="Finkler A."/>
            <person name="Soon Heng Tan C."/>
            <person name="Hutchins A.P."/>
            <person name="Weinmeier T."/>
            <person name="Rattei T."/>
            <person name="Chu J.S."/>
            <person name="Gimenez G."/>
            <person name="Irimia M."/>
            <person name="Rigden D.J."/>
            <person name="Fitzpatrick D.A."/>
            <person name="Lorenzo-Morales J."/>
            <person name="Bateman A."/>
            <person name="Chiu C.H."/>
            <person name="Tang P."/>
            <person name="Hegemann P."/>
            <person name="Fromm H."/>
            <person name="Raoult D."/>
            <person name="Greub G."/>
            <person name="Miranda-Saavedra D."/>
            <person name="Chen N."/>
            <person name="Nash P."/>
            <person name="Ginger M.L."/>
            <person name="Horn M."/>
            <person name="Schaap P."/>
            <person name="Caler L."/>
            <person name="Loftus B."/>
        </authorList>
    </citation>
    <scope>NUCLEOTIDE SEQUENCE [LARGE SCALE GENOMIC DNA]</scope>
    <source>
        <strain evidence="2 3">Neff</strain>
    </source>
</reference>
<keyword evidence="1" id="KW-0472">Membrane</keyword>
<accession>L8H725</accession>
<dbReference type="VEuPathDB" id="AmoebaDB:ACA1_099210"/>
<dbReference type="EMBL" id="KB007910">
    <property type="protein sequence ID" value="ELR20523.1"/>
    <property type="molecule type" value="Genomic_DNA"/>
</dbReference>
<organism evidence="2 3">
    <name type="scientific">Acanthamoeba castellanii (strain ATCC 30010 / Neff)</name>
    <dbReference type="NCBI Taxonomy" id="1257118"/>
    <lineage>
        <taxon>Eukaryota</taxon>
        <taxon>Amoebozoa</taxon>
        <taxon>Discosea</taxon>
        <taxon>Longamoebia</taxon>
        <taxon>Centramoebida</taxon>
        <taxon>Acanthamoebidae</taxon>
        <taxon>Acanthamoeba</taxon>
    </lineage>
</organism>
<name>L8H725_ACACF</name>
<gene>
    <name evidence="2" type="ORF">ACA1_099210</name>
</gene>
<sequence>MNLNTFSITAAVMATLMGSSLDPCLHSMTVLMGASLLVTLFSVVYLAAFGPGLRPAYRSLTLRTALGVVFFDLGTDSLNALALILPLSLTAHSIIGESQIIFSLVFGYCLQSTRFKASDIIGAGHQLVAARIQAAGERRTRKQE</sequence>
<proteinExistence type="predicted"/>
<dbReference type="AlphaFoldDB" id="L8H725"/>
<dbReference type="Proteomes" id="UP000011083">
    <property type="component" value="Unassembled WGS sequence"/>
</dbReference>
<dbReference type="RefSeq" id="XP_004343654.1">
    <property type="nucleotide sequence ID" value="XM_004343604.1"/>
</dbReference>
<keyword evidence="1" id="KW-1133">Transmembrane helix</keyword>
<dbReference type="KEGG" id="acan:ACA1_099210"/>
<evidence type="ECO:0000313" key="2">
    <source>
        <dbReference type="EMBL" id="ELR20523.1"/>
    </source>
</evidence>
<dbReference type="GeneID" id="14921385"/>
<protein>
    <submittedName>
        <fullName evidence="2">Uncharacterized protein</fullName>
    </submittedName>
</protein>
<keyword evidence="3" id="KW-1185">Reference proteome</keyword>
<evidence type="ECO:0000256" key="1">
    <source>
        <dbReference type="SAM" id="Phobius"/>
    </source>
</evidence>
<keyword evidence="1" id="KW-0812">Transmembrane</keyword>
<feature type="transmembrane region" description="Helical" evidence="1">
    <location>
        <begin position="30"/>
        <end position="53"/>
    </location>
</feature>
<evidence type="ECO:0000313" key="3">
    <source>
        <dbReference type="Proteomes" id="UP000011083"/>
    </source>
</evidence>